<keyword evidence="4 8" id="KW-0285">Flavoprotein</keyword>
<dbReference type="GO" id="GO:0003677">
    <property type="term" value="F:DNA binding"/>
    <property type="evidence" value="ECO:0007669"/>
    <property type="project" value="TreeGrafter"/>
</dbReference>
<feature type="binding site" evidence="8">
    <location>
        <begin position="258"/>
        <end position="265"/>
    </location>
    <ligand>
        <name>FAD</name>
        <dbReference type="ChEBI" id="CHEBI:57692"/>
    </ligand>
</feature>
<dbReference type="InterPro" id="IPR006050">
    <property type="entry name" value="DNA_photolyase_N"/>
</dbReference>
<dbReference type="PROSITE" id="PS00691">
    <property type="entry name" value="DNA_PHOTOLYASES_1_2"/>
    <property type="match status" value="1"/>
</dbReference>
<dbReference type="Gene3D" id="3.40.50.620">
    <property type="entry name" value="HUPs"/>
    <property type="match status" value="1"/>
</dbReference>
<dbReference type="GO" id="GO:0071949">
    <property type="term" value="F:FAD binding"/>
    <property type="evidence" value="ECO:0007669"/>
    <property type="project" value="TreeGrafter"/>
</dbReference>
<dbReference type="PRINTS" id="PR00147">
    <property type="entry name" value="DNAPHOTLYASE"/>
</dbReference>
<comment type="similarity">
    <text evidence="10">Belongs to the DNA photolyase family.</text>
</comment>
<feature type="binding site" evidence="8">
    <location>
        <position position="207"/>
    </location>
    <ligand>
        <name>FAD</name>
        <dbReference type="ChEBI" id="CHEBI:57692"/>
    </ligand>
</feature>
<feature type="binding site" evidence="8">
    <location>
        <begin position="219"/>
        <end position="223"/>
    </location>
    <ligand>
        <name>FAD</name>
        <dbReference type="ChEBI" id="CHEBI:57692"/>
    </ligand>
</feature>
<dbReference type="EMBL" id="LGCL01000031">
    <property type="protein sequence ID" value="KPL74810.1"/>
    <property type="molecule type" value="Genomic_DNA"/>
</dbReference>
<dbReference type="PANTHER" id="PTHR11455">
    <property type="entry name" value="CRYPTOCHROME"/>
    <property type="match status" value="1"/>
</dbReference>
<comment type="catalytic activity">
    <reaction evidence="7">
        <text>cyclobutadipyrimidine (in DNA) = 2 pyrimidine residues (in DNA).</text>
        <dbReference type="EC" id="4.1.99.3"/>
    </reaction>
</comment>
<dbReference type="InterPro" id="IPR036134">
    <property type="entry name" value="Crypto/Photolyase_FAD-like_sf"/>
</dbReference>
<organism evidence="12 13">
    <name type="scientific">Ornatilinea apprima</name>
    <dbReference type="NCBI Taxonomy" id="1134406"/>
    <lineage>
        <taxon>Bacteria</taxon>
        <taxon>Bacillati</taxon>
        <taxon>Chloroflexota</taxon>
        <taxon>Anaerolineae</taxon>
        <taxon>Anaerolineales</taxon>
        <taxon>Anaerolineaceae</taxon>
        <taxon>Ornatilinea</taxon>
    </lineage>
</organism>
<dbReference type="EC" id="4.1.99.3" evidence="2"/>
<evidence type="ECO:0000256" key="7">
    <source>
        <dbReference type="ARBA" id="ARBA00033999"/>
    </source>
</evidence>
<comment type="cofactor">
    <cofactor evidence="1">
        <name>(6R)-5,10-methylene-5,6,7,8-tetrahydrofolate</name>
        <dbReference type="ChEBI" id="CHEBI:15636"/>
    </cofactor>
</comment>
<dbReference type="PROSITE" id="PS51645">
    <property type="entry name" value="PHR_CRY_ALPHA_BETA"/>
    <property type="match status" value="1"/>
</dbReference>
<comment type="caution">
    <text evidence="12">The sequence shown here is derived from an EMBL/GenBank/DDBJ whole genome shotgun (WGS) entry which is preliminary data.</text>
</comment>
<dbReference type="FunFam" id="1.10.579.10:FF:000003">
    <property type="entry name" value="Deoxyribodipyrimidine photo-lyase"/>
    <property type="match status" value="1"/>
</dbReference>
<dbReference type="Gene3D" id="1.10.579.10">
    <property type="entry name" value="DNA Cyclobutane Dipyrimidine Photolyase, subunit A, domain 3"/>
    <property type="match status" value="1"/>
</dbReference>
<protein>
    <recommendedName>
        <fullName evidence="3">Deoxyribodipyrimidine photo-lyase</fullName>
        <ecNumber evidence="2">4.1.99.3</ecNumber>
    </recommendedName>
</protein>
<keyword evidence="12" id="KW-0456">Lyase</keyword>
<keyword evidence="6 10" id="KW-0157">Chromophore</keyword>
<comment type="cofactor">
    <cofactor evidence="8">
        <name>FAD</name>
        <dbReference type="ChEBI" id="CHEBI:57692"/>
    </cofactor>
    <text evidence="8">Binds 1 FAD per subunit.</text>
</comment>
<sequence length="475" mass="53008">MKTAIWWVRRDLRVEDNPALKAALEVSAEVVPLFIADEGSMRLDAPKRIAFLWNGLRALDGELRKRGSRLIVRSGRPEEVLPAVLAESGAQAVFAEEDYSPYARARDLKVGDTLPLRLSVGLTAQHPVAVVKNDGAPYTVFTPFSKAWKALPQSSPAGLLANTRIHTPQGLFSEPIAAGAEVPGFPAGEEEARRRLEQFLAQKVRDYHDGRNQLDEEGTSRLSPYFRFGMLSARLAAAKMSESARKAASKGAETWLNELIWREFYQAILYHFPGVLKQAFNPALREIAWRDAPADLAAWKAGLTGYPVVDASMRQLAATGWMHNRGRMIAASFLVKDLLINWQEGETWFMHSLIDGDPASNNGGWQWTAGVGTDAAPYFRVFNPVLQGKKFDPRGDFVRAWVPELGRVPEKYIHEPWLMNLQEQSAAGCRVGRDYPAPLVDHSAARERTLEAFRASRLRWEQRQAGEQPETDLPG</sequence>
<name>A0A0N8GMB2_9CHLR</name>
<evidence type="ECO:0000313" key="12">
    <source>
        <dbReference type="EMBL" id="KPL74810.1"/>
    </source>
</evidence>
<reference evidence="12 13" key="1">
    <citation type="submission" date="2015-07" db="EMBL/GenBank/DDBJ databases">
        <title>Genome sequence of Ornatilinea apprima DSM 23815.</title>
        <authorList>
            <person name="Hemp J."/>
            <person name="Ward L.M."/>
            <person name="Pace L.A."/>
            <person name="Fischer W.W."/>
        </authorList>
    </citation>
    <scope>NUCLEOTIDE SEQUENCE [LARGE SCALE GENOMIC DNA]</scope>
    <source>
        <strain evidence="12 13">P3M-1</strain>
    </source>
</reference>
<dbReference type="PATRIC" id="fig|1134406.4.peg.1135"/>
<keyword evidence="13" id="KW-1185">Reference proteome</keyword>
<dbReference type="InterPro" id="IPR002081">
    <property type="entry name" value="Cryptochrome/DNA_photolyase_1"/>
</dbReference>
<evidence type="ECO:0000256" key="1">
    <source>
        <dbReference type="ARBA" id="ARBA00001932"/>
    </source>
</evidence>
<feature type="site" description="Electron transfer via tryptophanyl radical" evidence="9">
    <location>
        <position position="365"/>
    </location>
</feature>
<dbReference type="PROSITE" id="PS00394">
    <property type="entry name" value="DNA_PHOTOLYASES_1_1"/>
    <property type="match status" value="1"/>
</dbReference>
<evidence type="ECO:0000313" key="13">
    <source>
        <dbReference type="Proteomes" id="UP000050417"/>
    </source>
</evidence>
<evidence type="ECO:0000256" key="4">
    <source>
        <dbReference type="ARBA" id="ARBA00022630"/>
    </source>
</evidence>
<dbReference type="Proteomes" id="UP000050417">
    <property type="component" value="Unassembled WGS sequence"/>
</dbReference>
<dbReference type="GO" id="GO:0003904">
    <property type="term" value="F:deoxyribodipyrimidine photo-lyase activity"/>
    <property type="evidence" value="ECO:0007669"/>
    <property type="project" value="UniProtKB-EC"/>
</dbReference>
<dbReference type="Pfam" id="PF00875">
    <property type="entry name" value="DNA_photolyase"/>
    <property type="match status" value="1"/>
</dbReference>
<feature type="domain" description="Photolyase/cryptochrome alpha/beta" evidence="11">
    <location>
        <begin position="2"/>
        <end position="138"/>
    </location>
</feature>
<dbReference type="STRING" id="1134406.ADN00_13265"/>
<evidence type="ECO:0000256" key="2">
    <source>
        <dbReference type="ARBA" id="ARBA00013149"/>
    </source>
</evidence>
<dbReference type="OrthoDB" id="9772484at2"/>
<dbReference type="SMR" id="A0A0N8GMB2"/>
<proteinExistence type="inferred from homology"/>
<feature type="binding site" evidence="8">
    <location>
        <begin position="355"/>
        <end position="357"/>
    </location>
    <ligand>
        <name>FAD</name>
        <dbReference type="ChEBI" id="CHEBI:57692"/>
    </ligand>
</feature>
<dbReference type="RefSeq" id="WP_075063503.1">
    <property type="nucleotide sequence ID" value="NZ_LGCL01000031.1"/>
</dbReference>
<dbReference type="PANTHER" id="PTHR11455:SF9">
    <property type="entry name" value="CRYPTOCHROME CIRCADIAN CLOCK 5 ISOFORM X1"/>
    <property type="match status" value="1"/>
</dbReference>
<evidence type="ECO:0000256" key="5">
    <source>
        <dbReference type="ARBA" id="ARBA00022827"/>
    </source>
</evidence>
<dbReference type="GO" id="GO:0000719">
    <property type="term" value="P:photoreactive repair"/>
    <property type="evidence" value="ECO:0007669"/>
    <property type="project" value="UniProtKB-ARBA"/>
</dbReference>
<dbReference type="SUPFAM" id="SSF52425">
    <property type="entry name" value="Cryptochrome/photolyase, N-terminal domain"/>
    <property type="match status" value="1"/>
</dbReference>
<dbReference type="InterPro" id="IPR018394">
    <property type="entry name" value="DNA_photolyase_1_CS_C"/>
</dbReference>
<feature type="site" description="Electron transfer via tryptophanyl radical" evidence="9">
    <location>
        <position position="342"/>
    </location>
</feature>
<dbReference type="GO" id="GO:0009416">
    <property type="term" value="P:response to light stimulus"/>
    <property type="evidence" value="ECO:0007669"/>
    <property type="project" value="TreeGrafter"/>
</dbReference>
<evidence type="ECO:0000259" key="11">
    <source>
        <dbReference type="PROSITE" id="PS51645"/>
    </source>
</evidence>
<dbReference type="SUPFAM" id="SSF48173">
    <property type="entry name" value="Cryptochrome/photolyase FAD-binding domain"/>
    <property type="match status" value="1"/>
</dbReference>
<evidence type="ECO:0000256" key="10">
    <source>
        <dbReference type="RuleBase" id="RU004182"/>
    </source>
</evidence>
<evidence type="ECO:0000256" key="3">
    <source>
        <dbReference type="ARBA" id="ARBA00014046"/>
    </source>
</evidence>
<feature type="binding site" evidence="8">
    <location>
        <position position="255"/>
    </location>
    <ligand>
        <name>FAD</name>
        <dbReference type="ChEBI" id="CHEBI:57692"/>
    </ligand>
</feature>
<dbReference type="InterPro" id="IPR005101">
    <property type="entry name" value="Cryptochr/Photolyase_FAD-bd"/>
</dbReference>
<evidence type="ECO:0000256" key="9">
    <source>
        <dbReference type="PIRSR" id="PIRSR602081-2"/>
    </source>
</evidence>
<evidence type="ECO:0000256" key="6">
    <source>
        <dbReference type="ARBA" id="ARBA00022991"/>
    </source>
</evidence>
<dbReference type="Gene3D" id="1.25.40.80">
    <property type="match status" value="1"/>
</dbReference>
<feature type="site" description="Electron transfer via tryptophanyl radical" evidence="9">
    <location>
        <position position="289"/>
    </location>
</feature>
<dbReference type="Pfam" id="PF03441">
    <property type="entry name" value="FAD_binding_7"/>
    <property type="match status" value="1"/>
</dbReference>
<keyword evidence="5 8" id="KW-0274">FAD</keyword>
<dbReference type="AlphaFoldDB" id="A0A0N8GMB2"/>
<accession>A0A0N8GMB2</accession>
<dbReference type="InterPro" id="IPR036155">
    <property type="entry name" value="Crypto/Photolyase_N_sf"/>
</dbReference>
<dbReference type="InterPro" id="IPR014729">
    <property type="entry name" value="Rossmann-like_a/b/a_fold"/>
</dbReference>
<evidence type="ECO:0000256" key="8">
    <source>
        <dbReference type="PIRSR" id="PIRSR602081-1"/>
    </source>
</evidence>
<gene>
    <name evidence="12" type="ORF">ADN00_13265</name>
</gene>